<feature type="transmembrane region" description="Helical" evidence="12">
    <location>
        <begin position="27"/>
        <end position="48"/>
    </location>
</feature>
<dbReference type="SMART" id="SM00304">
    <property type="entry name" value="HAMP"/>
    <property type="match status" value="1"/>
</dbReference>
<evidence type="ECO:0000313" key="15">
    <source>
        <dbReference type="Proteomes" id="UP000436047"/>
    </source>
</evidence>
<evidence type="ECO:0000256" key="3">
    <source>
        <dbReference type="ARBA" id="ARBA00022553"/>
    </source>
</evidence>
<keyword evidence="11 12" id="KW-0472">Membrane</keyword>
<dbReference type="InterPro" id="IPR050640">
    <property type="entry name" value="Bact_2-comp_sensor_kinase"/>
</dbReference>
<name>A0A6N7WMB8_9FIRM</name>
<evidence type="ECO:0000256" key="2">
    <source>
        <dbReference type="ARBA" id="ARBA00022475"/>
    </source>
</evidence>
<evidence type="ECO:0000256" key="10">
    <source>
        <dbReference type="ARBA" id="ARBA00023012"/>
    </source>
</evidence>
<dbReference type="PANTHER" id="PTHR34220">
    <property type="entry name" value="SENSOR HISTIDINE KINASE YPDA"/>
    <property type="match status" value="1"/>
</dbReference>
<feature type="domain" description="HAMP" evidence="13">
    <location>
        <begin position="334"/>
        <end position="388"/>
    </location>
</feature>
<evidence type="ECO:0000256" key="9">
    <source>
        <dbReference type="ARBA" id="ARBA00022989"/>
    </source>
</evidence>
<evidence type="ECO:0000313" key="14">
    <source>
        <dbReference type="EMBL" id="MSS90568.1"/>
    </source>
</evidence>
<dbReference type="PROSITE" id="PS50885">
    <property type="entry name" value="HAMP"/>
    <property type="match status" value="1"/>
</dbReference>
<keyword evidence="3" id="KW-0597">Phosphoprotein</keyword>
<sequence length="607" mass="70240">MYSLNNRGDLMTKDTKPYHKMHFISNVYRFIIILILLIFTVLILLINYNFSRQNKQYSLDYNMSAVKGLTELLTDQEGYFLQLLNNTYESYYAYKEGLFSHLNSSHADSYSSRQEIYRFLYEAFPSGSELSSLTLYAAADDQIYSVTKQVRKNYPGNISEFYPLIECYGNPLTVLKVIPSVSYSKLGTSRSYSFIYCLRDVITITNIGAIQADYSVEAVNAYLSANYPGVKGDFLIIDLQGNVLFDTSGRWYDQTFPWADQFISCSSLTKSPIQMEHGKYFVNMESISYPGIRILGMVSQKTLSADIRKNILLMLSATGTLTLLTCIGIYIYLNSSSRQLNRIYNTMLHIQNGELDTYIPIDKKHKNELNDISVSFNDMLRDLNLYIDKVYKTEIENQRYQLKALQSQINPHFLYNTLEAIRMKAVLREEPEIAEMVYILSRIFRNSIKTEGILPVRQEIENCKNYLRLCDIEYKNLFSYSFQIENELYDEPIIQHALLVMIENYIMHGFDSNRNDNTLLITGEDENGFAVFRIRDNGFGITPADLVRLQRSFQEPAMNTAERIGLNNIYHRMKLLYGEDCDLQILSEYGKGTEIIFSFIRKGEIGK</sequence>
<dbReference type="AlphaFoldDB" id="A0A6N7WMB8"/>
<keyword evidence="10" id="KW-0902">Two-component regulatory system</keyword>
<dbReference type="SUPFAM" id="SSF55874">
    <property type="entry name" value="ATPase domain of HSP90 chaperone/DNA topoisomerase II/histidine kinase"/>
    <property type="match status" value="1"/>
</dbReference>
<keyword evidence="5 12" id="KW-0812">Transmembrane</keyword>
<comment type="caution">
    <text evidence="14">The sequence shown here is derived from an EMBL/GenBank/DDBJ whole genome shotgun (WGS) entry which is preliminary data.</text>
</comment>
<keyword evidence="6" id="KW-0547">Nucleotide-binding</keyword>
<accession>A0A6N7WMB8</accession>
<keyword evidence="15" id="KW-1185">Reference proteome</keyword>
<dbReference type="InterPro" id="IPR010559">
    <property type="entry name" value="Sig_transdc_His_kin_internal"/>
</dbReference>
<evidence type="ECO:0000259" key="13">
    <source>
        <dbReference type="PROSITE" id="PS50885"/>
    </source>
</evidence>
<keyword evidence="7" id="KW-0418">Kinase</keyword>
<dbReference type="GO" id="GO:0000155">
    <property type="term" value="F:phosphorelay sensor kinase activity"/>
    <property type="evidence" value="ECO:0007669"/>
    <property type="project" value="InterPro"/>
</dbReference>
<evidence type="ECO:0000256" key="8">
    <source>
        <dbReference type="ARBA" id="ARBA00022840"/>
    </source>
</evidence>
<protein>
    <submittedName>
        <fullName evidence="14">HAMP domain-containing protein</fullName>
    </submittedName>
</protein>
<evidence type="ECO:0000256" key="1">
    <source>
        <dbReference type="ARBA" id="ARBA00004651"/>
    </source>
</evidence>
<evidence type="ECO:0000256" key="12">
    <source>
        <dbReference type="SAM" id="Phobius"/>
    </source>
</evidence>
<dbReference type="Pfam" id="PF02518">
    <property type="entry name" value="HATPase_c"/>
    <property type="match status" value="1"/>
</dbReference>
<dbReference type="EMBL" id="VUMI01000041">
    <property type="protein sequence ID" value="MSS90568.1"/>
    <property type="molecule type" value="Genomic_DNA"/>
</dbReference>
<dbReference type="GO" id="GO:0005524">
    <property type="term" value="F:ATP binding"/>
    <property type="evidence" value="ECO:0007669"/>
    <property type="project" value="UniProtKB-KW"/>
</dbReference>
<dbReference type="GO" id="GO:0005886">
    <property type="term" value="C:plasma membrane"/>
    <property type="evidence" value="ECO:0007669"/>
    <property type="project" value="UniProtKB-SubCell"/>
</dbReference>
<reference evidence="14 15" key="1">
    <citation type="submission" date="2019-08" db="EMBL/GenBank/DDBJ databases">
        <title>In-depth cultivation of the pig gut microbiome towards novel bacterial diversity and tailored functional studies.</title>
        <authorList>
            <person name="Wylensek D."/>
            <person name="Hitch T.C.A."/>
            <person name="Clavel T."/>
        </authorList>
    </citation>
    <scope>NUCLEOTIDE SEQUENCE [LARGE SCALE GENOMIC DNA]</scope>
    <source>
        <strain evidence="14 15">WCA-389-WT-23B</strain>
    </source>
</reference>
<evidence type="ECO:0000256" key="5">
    <source>
        <dbReference type="ARBA" id="ARBA00022692"/>
    </source>
</evidence>
<dbReference type="Gene3D" id="6.10.340.10">
    <property type="match status" value="1"/>
</dbReference>
<dbReference type="InterPro" id="IPR036890">
    <property type="entry name" value="HATPase_C_sf"/>
</dbReference>
<proteinExistence type="predicted"/>
<dbReference type="Gene3D" id="3.30.565.10">
    <property type="entry name" value="Histidine kinase-like ATPase, C-terminal domain"/>
    <property type="match status" value="1"/>
</dbReference>
<dbReference type="Proteomes" id="UP000436047">
    <property type="component" value="Unassembled WGS sequence"/>
</dbReference>
<evidence type="ECO:0000256" key="11">
    <source>
        <dbReference type="ARBA" id="ARBA00023136"/>
    </source>
</evidence>
<dbReference type="PANTHER" id="PTHR34220:SF11">
    <property type="entry name" value="SENSOR PROTEIN KINASE HPTS"/>
    <property type="match status" value="1"/>
</dbReference>
<keyword evidence="4" id="KW-0808">Transferase</keyword>
<organism evidence="14 15">
    <name type="scientific">Eisenbergiella porci</name>
    <dbReference type="NCBI Taxonomy" id="2652274"/>
    <lineage>
        <taxon>Bacteria</taxon>
        <taxon>Bacillati</taxon>
        <taxon>Bacillota</taxon>
        <taxon>Clostridia</taxon>
        <taxon>Lachnospirales</taxon>
        <taxon>Lachnospiraceae</taxon>
        <taxon>Eisenbergiella</taxon>
    </lineage>
</organism>
<evidence type="ECO:0000256" key="6">
    <source>
        <dbReference type="ARBA" id="ARBA00022741"/>
    </source>
</evidence>
<evidence type="ECO:0000256" key="7">
    <source>
        <dbReference type="ARBA" id="ARBA00022777"/>
    </source>
</evidence>
<keyword evidence="8" id="KW-0067">ATP-binding</keyword>
<dbReference type="InterPro" id="IPR003594">
    <property type="entry name" value="HATPase_dom"/>
</dbReference>
<keyword evidence="9 12" id="KW-1133">Transmembrane helix</keyword>
<gene>
    <name evidence="14" type="ORF">FYJ45_20555</name>
</gene>
<comment type="subcellular location">
    <subcellularLocation>
        <location evidence="1">Cell membrane</location>
        <topology evidence="1">Multi-pass membrane protein</topology>
    </subcellularLocation>
</comment>
<keyword evidence="2" id="KW-1003">Cell membrane</keyword>
<feature type="transmembrane region" description="Helical" evidence="12">
    <location>
        <begin position="311"/>
        <end position="333"/>
    </location>
</feature>
<dbReference type="Pfam" id="PF06580">
    <property type="entry name" value="His_kinase"/>
    <property type="match status" value="1"/>
</dbReference>
<dbReference type="InterPro" id="IPR003660">
    <property type="entry name" value="HAMP_dom"/>
</dbReference>
<evidence type="ECO:0000256" key="4">
    <source>
        <dbReference type="ARBA" id="ARBA00022679"/>
    </source>
</evidence>